<keyword evidence="1" id="KW-0472">Membrane</keyword>
<dbReference type="Pfam" id="PF02383">
    <property type="entry name" value="Syja_N"/>
    <property type="match status" value="1"/>
</dbReference>
<dbReference type="GO" id="GO:0046856">
    <property type="term" value="P:phosphatidylinositol dephosphorylation"/>
    <property type="evidence" value="ECO:0007669"/>
    <property type="project" value="TreeGrafter"/>
</dbReference>
<dbReference type="AlphaFoldDB" id="A0AAW1S7D4"/>
<sequence>MATFPGIHSALRLTTEGTSVFLQPIRDGRNLGGCMSVDLRTGLIDTGRVAPAVTTNRIIFGLVGLARLQKGCALVAVTGADKVAVLRGAPVFKLTSTLVLDGPQAALTAADKRYVELLKDAVDPKGSGRGLFFSYGADLTLTQQRVAILAENPEWQGQPLWKRADTRFFWNRKLALPFMEAGLGELALPMLMGSVQQLERLQLPGQDPTAMETATLTLIARRSTARAGVRHWRRGADPQGNVANFVETEQLVEFSGPHAGIVACFIQLRGSIPLLWSQLPNIRYKPTTRLAPPAAYTPAFDRHFTSLVEDYKGVVAINLANQSGSEGVLSMAFEQEARRFSKASSGMRLVPFDFHKQCGATRYDRLSLLWLEVQKDFDQFSYYLQDADGVRQRQRGVFRTNCIDCLDRTNVVQGLLARHHLEAVLHRLRILPADQNLPSYFPGVEQQFKFLWADHGDDVSRQYAGTGALKSGFTRYGKRDTMGLLDDGVKSGVRYYLNNFKDGQKQDAVDLITGNYAITPGQQAPFQPSPSPTLPGLFVILLILWSLYQLELIFTGYLSWSRLFQGAMLPLALAGVILLAMVQNGKVLVTRPQLCPKLSSPW</sequence>
<evidence type="ECO:0000313" key="3">
    <source>
        <dbReference type="EMBL" id="KAK9841391.1"/>
    </source>
</evidence>
<keyword evidence="1" id="KW-0812">Transmembrane</keyword>
<dbReference type="PANTHER" id="PTHR45662">
    <property type="entry name" value="PHOSPHATIDYLINOSITIDE PHOSPHATASE SAC1"/>
    <property type="match status" value="1"/>
</dbReference>
<feature type="transmembrane region" description="Helical" evidence="1">
    <location>
        <begin position="563"/>
        <end position="582"/>
    </location>
</feature>
<evidence type="ECO:0000313" key="4">
    <source>
        <dbReference type="Proteomes" id="UP001438707"/>
    </source>
</evidence>
<proteinExistence type="predicted"/>
<evidence type="ECO:0000259" key="2">
    <source>
        <dbReference type="PROSITE" id="PS50275"/>
    </source>
</evidence>
<dbReference type="PANTHER" id="PTHR45662:SF2">
    <property type="entry name" value="PHOSPHATIDYLINOSITOL-3-PHOSPHATASE SAC1"/>
    <property type="match status" value="1"/>
</dbReference>
<keyword evidence="4" id="KW-1185">Reference proteome</keyword>
<name>A0AAW1S7D4_9CHLO</name>
<feature type="domain" description="SAC" evidence="2">
    <location>
        <begin position="130"/>
        <end position="465"/>
    </location>
</feature>
<gene>
    <name evidence="3" type="ORF">WJX74_005025</name>
</gene>
<dbReference type="GO" id="GO:0005783">
    <property type="term" value="C:endoplasmic reticulum"/>
    <property type="evidence" value="ECO:0007669"/>
    <property type="project" value="TreeGrafter"/>
</dbReference>
<dbReference type="EMBL" id="JALJOS010000003">
    <property type="protein sequence ID" value="KAK9841391.1"/>
    <property type="molecule type" value="Genomic_DNA"/>
</dbReference>
<dbReference type="InterPro" id="IPR002013">
    <property type="entry name" value="SAC_dom"/>
</dbReference>
<accession>A0AAW1S7D4</accession>
<dbReference type="GO" id="GO:0043812">
    <property type="term" value="F:phosphatidylinositol-4-phosphate phosphatase activity"/>
    <property type="evidence" value="ECO:0007669"/>
    <property type="project" value="TreeGrafter"/>
</dbReference>
<protein>
    <recommendedName>
        <fullName evidence="2">SAC domain-containing protein</fullName>
    </recommendedName>
</protein>
<organism evidence="3 4">
    <name type="scientific">Apatococcus lobatus</name>
    <dbReference type="NCBI Taxonomy" id="904363"/>
    <lineage>
        <taxon>Eukaryota</taxon>
        <taxon>Viridiplantae</taxon>
        <taxon>Chlorophyta</taxon>
        <taxon>core chlorophytes</taxon>
        <taxon>Trebouxiophyceae</taxon>
        <taxon>Chlorellales</taxon>
        <taxon>Chlorellaceae</taxon>
        <taxon>Apatococcus</taxon>
    </lineage>
</organism>
<dbReference type="Proteomes" id="UP001438707">
    <property type="component" value="Unassembled WGS sequence"/>
</dbReference>
<reference evidence="3 4" key="1">
    <citation type="journal article" date="2024" name="Nat. Commun.">
        <title>Phylogenomics reveals the evolutionary origins of lichenization in chlorophyte algae.</title>
        <authorList>
            <person name="Puginier C."/>
            <person name="Libourel C."/>
            <person name="Otte J."/>
            <person name="Skaloud P."/>
            <person name="Haon M."/>
            <person name="Grisel S."/>
            <person name="Petersen M."/>
            <person name="Berrin J.G."/>
            <person name="Delaux P.M."/>
            <person name="Dal Grande F."/>
            <person name="Keller J."/>
        </authorList>
    </citation>
    <scope>NUCLEOTIDE SEQUENCE [LARGE SCALE GENOMIC DNA]</scope>
    <source>
        <strain evidence="3 4">SAG 2145</strain>
    </source>
</reference>
<feature type="transmembrane region" description="Helical" evidence="1">
    <location>
        <begin position="534"/>
        <end position="554"/>
    </location>
</feature>
<comment type="caution">
    <text evidence="3">The sequence shown here is derived from an EMBL/GenBank/DDBJ whole genome shotgun (WGS) entry which is preliminary data.</text>
</comment>
<keyword evidence="1" id="KW-1133">Transmembrane helix</keyword>
<dbReference type="PROSITE" id="PS50275">
    <property type="entry name" value="SAC"/>
    <property type="match status" value="1"/>
</dbReference>
<evidence type="ECO:0000256" key="1">
    <source>
        <dbReference type="SAM" id="Phobius"/>
    </source>
</evidence>